<proteinExistence type="predicted"/>
<accession>A0AAD6RFL0</accession>
<organism evidence="1 2">
    <name type="scientific">Populus alba x Populus x berolinensis</name>
    <dbReference type="NCBI Taxonomy" id="444605"/>
    <lineage>
        <taxon>Eukaryota</taxon>
        <taxon>Viridiplantae</taxon>
        <taxon>Streptophyta</taxon>
        <taxon>Embryophyta</taxon>
        <taxon>Tracheophyta</taxon>
        <taxon>Spermatophyta</taxon>
        <taxon>Magnoliopsida</taxon>
        <taxon>eudicotyledons</taxon>
        <taxon>Gunneridae</taxon>
        <taxon>Pentapetalae</taxon>
        <taxon>rosids</taxon>
        <taxon>fabids</taxon>
        <taxon>Malpighiales</taxon>
        <taxon>Salicaceae</taxon>
        <taxon>Saliceae</taxon>
        <taxon>Populus</taxon>
    </lineage>
</organism>
<dbReference type="AlphaFoldDB" id="A0AAD6RFL0"/>
<evidence type="ECO:0000313" key="2">
    <source>
        <dbReference type="Proteomes" id="UP001164929"/>
    </source>
</evidence>
<dbReference type="EMBL" id="JAQIZT010000002">
    <property type="protein sequence ID" value="KAJ7007317.1"/>
    <property type="molecule type" value="Genomic_DNA"/>
</dbReference>
<name>A0AAD6RFL0_9ROSI</name>
<comment type="caution">
    <text evidence="1">The sequence shown here is derived from an EMBL/GenBank/DDBJ whole genome shotgun (WGS) entry which is preliminary data.</text>
</comment>
<protein>
    <submittedName>
        <fullName evidence="1">Uncharacterized protein</fullName>
    </submittedName>
</protein>
<keyword evidence="2" id="KW-1185">Reference proteome</keyword>
<sequence length="57" mass="6645">MKPLILDHRRQRPCIFHWVGQSGGDKEALERCPIRIIKQSEAFMVIFKRDAPPPSFP</sequence>
<evidence type="ECO:0000313" key="1">
    <source>
        <dbReference type="EMBL" id="KAJ7007317.1"/>
    </source>
</evidence>
<reference evidence="1" key="1">
    <citation type="journal article" date="2023" name="Mol. Ecol. Resour.">
        <title>Chromosome-level genome assembly of a triploid poplar Populus alba 'Berolinensis'.</title>
        <authorList>
            <person name="Chen S."/>
            <person name="Yu Y."/>
            <person name="Wang X."/>
            <person name="Wang S."/>
            <person name="Zhang T."/>
            <person name="Zhou Y."/>
            <person name="He R."/>
            <person name="Meng N."/>
            <person name="Wang Y."/>
            <person name="Liu W."/>
            <person name="Liu Z."/>
            <person name="Liu J."/>
            <person name="Guo Q."/>
            <person name="Huang H."/>
            <person name="Sederoff R.R."/>
            <person name="Wang G."/>
            <person name="Qu G."/>
            <person name="Chen S."/>
        </authorList>
    </citation>
    <scope>NUCLEOTIDE SEQUENCE</scope>
    <source>
        <strain evidence="1">SC-2020</strain>
    </source>
</reference>
<gene>
    <name evidence="1" type="ORF">NC653_006378</name>
</gene>
<dbReference type="Proteomes" id="UP001164929">
    <property type="component" value="Chromosome 2"/>
</dbReference>